<dbReference type="InterPro" id="IPR043837">
    <property type="entry name" value="Mtf2-like_C"/>
</dbReference>
<organism evidence="3 4">
    <name type="scientific">Colletotrichum asianum</name>
    <dbReference type="NCBI Taxonomy" id="702518"/>
    <lineage>
        <taxon>Eukaryota</taxon>
        <taxon>Fungi</taxon>
        <taxon>Dikarya</taxon>
        <taxon>Ascomycota</taxon>
        <taxon>Pezizomycotina</taxon>
        <taxon>Sordariomycetes</taxon>
        <taxon>Hypocreomycetidae</taxon>
        <taxon>Glomerellales</taxon>
        <taxon>Glomerellaceae</taxon>
        <taxon>Colletotrichum</taxon>
        <taxon>Colletotrichum gloeosporioides species complex</taxon>
    </lineage>
</organism>
<dbReference type="AlphaFoldDB" id="A0A8H3VYV6"/>
<evidence type="ECO:0000256" key="1">
    <source>
        <dbReference type="SAM" id="MobiDB-lite"/>
    </source>
</evidence>
<keyword evidence="4" id="KW-1185">Reference proteome</keyword>
<reference evidence="3 4" key="1">
    <citation type="submission" date="2019-12" db="EMBL/GenBank/DDBJ databases">
        <title>A genome sequence resource for the geographically widespread anthracnose pathogen Colletotrichum asianum.</title>
        <authorList>
            <person name="Meng Y."/>
        </authorList>
    </citation>
    <scope>NUCLEOTIDE SEQUENCE [LARGE SCALE GENOMIC DNA]</scope>
    <source>
        <strain evidence="3 4">ICMP 18580</strain>
    </source>
</reference>
<proteinExistence type="predicted"/>
<name>A0A8H3VYV6_9PEZI</name>
<dbReference type="OrthoDB" id="2444174at2759"/>
<gene>
    <name evidence="3" type="ORF">GQ607_016020</name>
</gene>
<dbReference type="EMBL" id="WOWK01000149">
    <property type="protein sequence ID" value="KAF0316754.1"/>
    <property type="molecule type" value="Genomic_DNA"/>
</dbReference>
<dbReference type="PANTHER" id="PTHR39468">
    <property type="entry name" value="CHROMOSOME 7, WHOLE GENOME SHOTGUN SEQUENCE"/>
    <property type="match status" value="1"/>
</dbReference>
<protein>
    <recommendedName>
        <fullName evidence="2">Mtf2-like C-terminal domain-containing protein</fullName>
    </recommendedName>
</protein>
<dbReference type="PANTHER" id="PTHR39468:SF1">
    <property type="entry name" value="MTF2-LIKE C-TERMINAL DOMAIN-CONTAINING PROTEIN"/>
    <property type="match status" value="1"/>
</dbReference>
<comment type="caution">
    <text evidence="3">The sequence shown here is derived from an EMBL/GenBank/DDBJ whole genome shotgun (WGS) entry which is preliminary data.</text>
</comment>
<feature type="region of interest" description="Disordered" evidence="1">
    <location>
        <begin position="84"/>
        <end position="109"/>
    </location>
</feature>
<evidence type="ECO:0000313" key="4">
    <source>
        <dbReference type="Proteomes" id="UP000434172"/>
    </source>
</evidence>
<feature type="domain" description="Mtf2-like C-terminal" evidence="2">
    <location>
        <begin position="178"/>
        <end position="347"/>
    </location>
</feature>
<dbReference type="Proteomes" id="UP000434172">
    <property type="component" value="Unassembled WGS sequence"/>
</dbReference>
<accession>A0A8H3VYV6</accession>
<dbReference type="GO" id="GO:0005739">
    <property type="term" value="C:mitochondrion"/>
    <property type="evidence" value="ECO:0007669"/>
    <property type="project" value="InterPro"/>
</dbReference>
<evidence type="ECO:0000313" key="3">
    <source>
        <dbReference type="EMBL" id="KAF0316754.1"/>
    </source>
</evidence>
<sequence length="395" mass="44290">MATTLTPFLYQTRTILRASVALRSFSTTASRLSRPPREQPIPFEWEGSIQEERPDIPSGRDGEIRSTITPSERHVFRKIFDDMAKRSATPSGPSRKLDADAGSDATSRDDVLSKYPASLRRAAEAALGMREMSGDYFQEDRPKRLSRIALKSEEDEANVPTKVRDARDDLHMMEGARLQKILDTCKTDAEVWNVLERKVFSMIEKLGIAENTPQEELPETETQKQKPVLDMDTHGPIYSMHLLKGLKTLDQVFARPSPLALNILPRVKALGIASYVLGVSTPFYNELASILWFRHGDTQAVLALLDEMQDAGLSYDKDTLRLVDSIELALDSFRNRGLGVFSKIVGTIPGYNLDDKAMVARAARRVRHAVKNQRMALGNYTGERTPSSNHVYTIL</sequence>
<dbReference type="Pfam" id="PF19189">
    <property type="entry name" value="Mtf2"/>
    <property type="match status" value="1"/>
</dbReference>
<dbReference type="InterPro" id="IPR040009">
    <property type="entry name" value="Mtf2/C5D6.12-like"/>
</dbReference>
<evidence type="ECO:0000259" key="2">
    <source>
        <dbReference type="Pfam" id="PF19189"/>
    </source>
</evidence>